<dbReference type="EMBL" id="AWQX01000354">
    <property type="protein sequence ID" value="EST20412.1"/>
    <property type="molecule type" value="Genomic_DNA"/>
</dbReference>
<feature type="region of interest" description="Disordered" evidence="1">
    <location>
        <begin position="1"/>
        <end position="40"/>
    </location>
</feature>
<dbReference type="STRING" id="1352936.M878_39655"/>
<dbReference type="PATRIC" id="fig|1352936.5.peg.8212"/>
<protein>
    <recommendedName>
        <fullName evidence="4">CSD domain-containing protein</fullName>
    </recommendedName>
</protein>
<feature type="compositionally biased region" description="Basic and acidic residues" evidence="1">
    <location>
        <begin position="1"/>
        <end position="18"/>
    </location>
</feature>
<accession>V6JKG6</accession>
<gene>
    <name evidence="2" type="ORF">M878_39655</name>
</gene>
<sequence length="65" mass="7131">MPKGKIQEWDQAEGKIEDDQGGPALDFSVGDLLNPEDAPNLHQGDTVKFLFDNEQVGHVLAVERA</sequence>
<dbReference type="HOGENOM" id="CLU_2848089_0_0_11"/>
<comment type="caution">
    <text evidence="2">The sequence shown here is derived from an EMBL/GenBank/DDBJ whole genome shotgun (WGS) entry which is preliminary data.</text>
</comment>
<dbReference type="OrthoDB" id="4239556at2"/>
<dbReference type="Proteomes" id="UP000017984">
    <property type="component" value="Chromosome"/>
</dbReference>
<dbReference type="RefSeq" id="WP_023552763.1">
    <property type="nucleotide sequence ID" value="NZ_CM002285.1"/>
</dbReference>
<reference evidence="2 3" key="1">
    <citation type="journal article" date="2014" name="Genome Announc.">
        <title>Draft Genome Sequence of Streptomyces roseochromogenes subsp. oscitans DS 12.976, Producer of the Aminocoumarin Antibiotic Clorobiocin.</title>
        <authorList>
            <person name="Ruckert C."/>
            <person name="Kalinowski J."/>
            <person name="Heide L."/>
            <person name="Apel A.K."/>
        </authorList>
    </citation>
    <scope>NUCLEOTIDE SEQUENCE [LARGE SCALE GENOMIC DNA]</scope>
    <source>
        <strain evidence="2 3">DS 12.976</strain>
    </source>
</reference>
<evidence type="ECO:0000313" key="2">
    <source>
        <dbReference type="EMBL" id="EST20412.1"/>
    </source>
</evidence>
<evidence type="ECO:0008006" key="4">
    <source>
        <dbReference type="Google" id="ProtNLM"/>
    </source>
</evidence>
<evidence type="ECO:0000313" key="3">
    <source>
        <dbReference type="Proteomes" id="UP000017984"/>
    </source>
</evidence>
<keyword evidence="3" id="KW-1185">Reference proteome</keyword>
<evidence type="ECO:0000256" key="1">
    <source>
        <dbReference type="SAM" id="MobiDB-lite"/>
    </source>
</evidence>
<organism evidence="2 3">
    <name type="scientific">Streptomyces roseochromogenus subsp. oscitans DS 12.976</name>
    <dbReference type="NCBI Taxonomy" id="1352936"/>
    <lineage>
        <taxon>Bacteria</taxon>
        <taxon>Bacillati</taxon>
        <taxon>Actinomycetota</taxon>
        <taxon>Actinomycetes</taxon>
        <taxon>Kitasatosporales</taxon>
        <taxon>Streptomycetaceae</taxon>
        <taxon>Streptomyces</taxon>
    </lineage>
</organism>
<proteinExistence type="predicted"/>
<dbReference type="AlphaFoldDB" id="V6JKG6"/>
<name>V6JKG6_STRRC</name>